<feature type="transmembrane region" description="Helical" evidence="1">
    <location>
        <begin position="187"/>
        <end position="212"/>
    </location>
</feature>
<evidence type="ECO:0000256" key="1">
    <source>
        <dbReference type="SAM" id="Phobius"/>
    </source>
</evidence>
<proteinExistence type="predicted"/>
<name>A0A455KFJ4_9ABAC</name>
<keyword evidence="1" id="KW-0812">Transmembrane</keyword>
<reference evidence="2" key="1">
    <citation type="submission" date="2018-01" db="EMBL/GenBank/DDBJ databases">
        <title>Biological and molecular characterization of two Anticarsia gemmatalis Multiple Nucleopolyhedrovirus clones exhibiting contrasting virulence variants.</title>
        <authorList>
            <person name="Ferreira B.C."/>
            <person name="Silva A.M.R."/>
            <person name="Melo F.L."/>
            <person name="Sanches M.M."/>
            <person name="Moscardi F."/>
            <person name="Ribeiro B.M."/>
            <person name="Sousa M.L."/>
        </authorList>
    </citation>
    <scope>NUCLEOTIDE SEQUENCE</scope>
    <source>
        <strain evidence="2">Ag-01</strain>
        <strain evidence="3">Ag-16</strain>
    </source>
</reference>
<accession>A0A455KFJ4</accession>
<feature type="transmembrane region" description="Helical" evidence="1">
    <location>
        <begin position="31"/>
        <end position="53"/>
    </location>
</feature>
<evidence type="ECO:0000313" key="3">
    <source>
        <dbReference type="EMBL" id="AXE72303.1"/>
    </source>
</evidence>
<protein>
    <submittedName>
        <fullName evidence="2">Uncharacterized protein</fullName>
    </submittedName>
</protein>
<sequence>MEQRRFINKFLIDETDTMIIALPPPVAELQLLIILMLASLPILTILLCSPQMTVQNCTVTNGALMNGLLQSTASAHTTLHAVCVAFTTVAFFMGLLLDGAAGRRPKFMALVGVVYFNNVVLIAAVIKLFSRATFGGGKLLDGRLHQDAVLDDSALLCALYAVTVFSVLNVARWILFGWTTLNRCCDLIPFAATAIVVTTLYVIALILAATVIPYNGLIMFRNASFALCNKTDNVYDRVKLYL</sequence>
<evidence type="ECO:0000313" key="2">
    <source>
        <dbReference type="EMBL" id="AXE72155.1"/>
    </source>
</evidence>
<feature type="transmembrane region" description="Helical" evidence="1">
    <location>
        <begin position="73"/>
        <end position="97"/>
    </location>
</feature>
<keyword evidence="1" id="KW-1133">Transmembrane helix</keyword>
<keyword evidence="1" id="KW-0472">Membrane</keyword>
<dbReference type="EMBL" id="MG746626">
    <property type="protein sequence ID" value="AXE72303.1"/>
    <property type="molecule type" value="Genomic_DNA"/>
</dbReference>
<organism evidence="2">
    <name type="scientific">Anticarsia gemmatalis multiple nucleopolyhedrovirus</name>
    <dbReference type="NCBI Taxonomy" id="268591"/>
    <lineage>
        <taxon>Viruses</taxon>
        <taxon>Viruses incertae sedis</taxon>
        <taxon>Naldaviricetes</taxon>
        <taxon>Lefavirales</taxon>
        <taxon>Baculoviridae</taxon>
        <taxon>Alphabaculovirus</taxon>
        <taxon>Alphabaculovirus angemmatalis</taxon>
    </lineage>
</organism>
<feature type="transmembrane region" description="Helical" evidence="1">
    <location>
        <begin position="109"/>
        <end position="129"/>
    </location>
</feature>
<dbReference type="EMBL" id="MG746625">
    <property type="protein sequence ID" value="AXE72155.1"/>
    <property type="molecule type" value="Genomic_DNA"/>
</dbReference>
<feature type="transmembrane region" description="Helical" evidence="1">
    <location>
        <begin position="153"/>
        <end position="175"/>
    </location>
</feature>